<dbReference type="OrthoDB" id="10003767at2759"/>
<feature type="domain" description="Aminoglycoside phosphotransferase" evidence="1">
    <location>
        <begin position="90"/>
        <end position="211"/>
    </location>
</feature>
<reference evidence="3" key="1">
    <citation type="submission" date="2020-06" db="EMBL/GenBank/DDBJ databases">
        <title>A chromosome-scale genome assembly of Talaromyces rugulosus W13939.</title>
        <authorList>
            <person name="Wang B."/>
            <person name="Guo L."/>
            <person name="Ye K."/>
            <person name="Wang L."/>
        </authorList>
    </citation>
    <scope>NUCLEOTIDE SEQUENCE [LARGE SCALE GENOMIC DNA]</scope>
    <source>
        <strain evidence="3">W13939</strain>
    </source>
</reference>
<dbReference type="PANTHER" id="PTHR21310">
    <property type="entry name" value="AMINOGLYCOSIDE PHOSPHOTRANSFERASE-RELATED-RELATED"/>
    <property type="match status" value="1"/>
</dbReference>
<name>A0A7H8R2G9_TALRU</name>
<dbReference type="EMBL" id="CP055901">
    <property type="protein sequence ID" value="QKX60286.1"/>
    <property type="molecule type" value="Genomic_DNA"/>
</dbReference>
<dbReference type="InterPro" id="IPR002575">
    <property type="entry name" value="Aminoglycoside_PTrfase"/>
</dbReference>
<proteinExistence type="predicted"/>
<protein>
    <recommendedName>
        <fullName evidence="1">Aminoglycoside phosphotransferase domain-containing protein</fullName>
    </recommendedName>
</protein>
<dbReference type="Proteomes" id="UP000509510">
    <property type="component" value="Chromosome IV"/>
</dbReference>
<evidence type="ECO:0000313" key="2">
    <source>
        <dbReference type="EMBL" id="QKX60286.1"/>
    </source>
</evidence>
<dbReference type="RefSeq" id="XP_035346463.1">
    <property type="nucleotide sequence ID" value="XM_035490570.1"/>
</dbReference>
<dbReference type="Gene3D" id="3.30.200.20">
    <property type="entry name" value="Phosphorylase Kinase, domain 1"/>
    <property type="match status" value="1"/>
</dbReference>
<dbReference type="AlphaFoldDB" id="A0A7H8R2G9"/>
<dbReference type="SUPFAM" id="SSF56112">
    <property type="entry name" value="Protein kinase-like (PK-like)"/>
    <property type="match status" value="1"/>
</dbReference>
<dbReference type="Pfam" id="PF01636">
    <property type="entry name" value="APH"/>
    <property type="match status" value="1"/>
</dbReference>
<evidence type="ECO:0000259" key="1">
    <source>
        <dbReference type="Pfam" id="PF01636"/>
    </source>
</evidence>
<evidence type="ECO:0000313" key="3">
    <source>
        <dbReference type="Proteomes" id="UP000509510"/>
    </source>
</evidence>
<dbReference type="GeneID" id="55994922"/>
<gene>
    <name evidence="2" type="ORF">TRUGW13939_07429</name>
</gene>
<dbReference type="PANTHER" id="PTHR21310:SF15">
    <property type="entry name" value="AMINOGLYCOSIDE PHOSPHOTRANSFERASE DOMAIN-CONTAINING PROTEIN"/>
    <property type="match status" value="1"/>
</dbReference>
<dbReference type="InterPro" id="IPR051678">
    <property type="entry name" value="AGP_Transferase"/>
</dbReference>
<dbReference type="InterPro" id="IPR011009">
    <property type="entry name" value="Kinase-like_dom_sf"/>
</dbReference>
<organism evidence="2 3">
    <name type="scientific">Talaromyces rugulosus</name>
    <name type="common">Penicillium rugulosum</name>
    <dbReference type="NCBI Taxonomy" id="121627"/>
    <lineage>
        <taxon>Eukaryota</taxon>
        <taxon>Fungi</taxon>
        <taxon>Dikarya</taxon>
        <taxon>Ascomycota</taxon>
        <taxon>Pezizomycotina</taxon>
        <taxon>Eurotiomycetes</taxon>
        <taxon>Eurotiomycetidae</taxon>
        <taxon>Eurotiales</taxon>
        <taxon>Trichocomaceae</taxon>
        <taxon>Talaromyces</taxon>
        <taxon>Talaromyces sect. Islandici</taxon>
    </lineage>
</organism>
<keyword evidence="3" id="KW-1185">Reference proteome</keyword>
<sequence>MSSDLDKDQRSEPDIFQYSNLEDKFKPFAAVLKNIQVDNLARYVWTIYKANHQHEDNEKGNEKGKATVIPLSVSARALAGSSHILIPVNFWNGTRWLLKVPRKGTQDQFTADDARDLRSEVLTMQLLRRETTIPVPEVFAFSTNFNNKLGFPFILMTYLPGAAVSKIWYKELEYPSPIRETNAQTLEDLAAAMIQLNKFTFDKIGRIDFNEHDEPSEIRPLRELDLNAMRRQSGDDETREPIYTEIGPFETPSHIIPPT</sequence>
<dbReference type="KEGG" id="trg:TRUGW13939_07429"/>
<accession>A0A7H8R2G9</accession>